<dbReference type="PANTHER" id="PTHR32309">
    <property type="entry name" value="TYROSINE-PROTEIN KINASE"/>
    <property type="match status" value="1"/>
</dbReference>
<evidence type="ECO:0000259" key="17">
    <source>
        <dbReference type="Pfam" id="PF13614"/>
    </source>
</evidence>
<keyword evidence="3" id="KW-1003">Cell membrane</keyword>
<dbReference type="CDD" id="cd05387">
    <property type="entry name" value="BY-kinase"/>
    <property type="match status" value="1"/>
</dbReference>
<keyword evidence="10 15" id="KW-1133">Transmembrane helix</keyword>
<feature type="coiled-coil region" evidence="14">
    <location>
        <begin position="289"/>
        <end position="323"/>
    </location>
</feature>
<evidence type="ECO:0000256" key="12">
    <source>
        <dbReference type="ARBA" id="ARBA00023137"/>
    </source>
</evidence>
<keyword evidence="4" id="KW-0997">Cell inner membrane</keyword>
<evidence type="ECO:0000256" key="2">
    <source>
        <dbReference type="ARBA" id="ARBA00008883"/>
    </source>
</evidence>
<dbReference type="Gene3D" id="3.40.50.300">
    <property type="entry name" value="P-loop containing nucleotide triphosphate hydrolases"/>
    <property type="match status" value="1"/>
</dbReference>
<evidence type="ECO:0000256" key="14">
    <source>
        <dbReference type="SAM" id="Coils"/>
    </source>
</evidence>
<dbReference type="RefSeq" id="WP_093968423.1">
    <property type="nucleotide sequence ID" value="NZ_FXYE01000002.1"/>
</dbReference>
<dbReference type="InterPro" id="IPR025669">
    <property type="entry name" value="AAA_dom"/>
</dbReference>
<dbReference type="Pfam" id="PF13614">
    <property type="entry name" value="AAA_31"/>
    <property type="match status" value="1"/>
</dbReference>
<evidence type="ECO:0000256" key="6">
    <source>
        <dbReference type="ARBA" id="ARBA00022692"/>
    </source>
</evidence>
<feature type="transmembrane region" description="Helical" evidence="15">
    <location>
        <begin position="351"/>
        <end position="370"/>
    </location>
</feature>
<protein>
    <submittedName>
        <fullName evidence="18">Tyrosine-protein kinase etk</fullName>
        <ecNumber evidence="18">2.7.10.-</ecNumber>
    </submittedName>
</protein>
<keyword evidence="8 18" id="KW-0418">Kinase</keyword>
<dbReference type="AlphaFoldDB" id="A0A238KZ20"/>
<keyword evidence="7" id="KW-0547">Nucleotide-binding</keyword>
<evidence type="ECO:0000313" key="19">
    <source>
        <dbReference type="Proteomes" id="UP000202922"/>
    </source>
</evidence>
<accession>A0A238KZ20</accession>
<dbReference type="InterPro" id="IPR003856">
    <property type="entry name" value="LPS_length_determ_N"/>
</dbReference>
<organism evidence="18 19">
    <name type="scientific">Actibacterium lipolyticum</name>
    <dbReference type="NCBI Taxonomy" id="1524263"/>
    <lineage>
        <taxon>Bacteria</taxon>
        <taxon>Pseudomonadati</taxon>
        <taxon>Pseudomonadota</taxon>
        <taxon>Alphaproteobacteria</taxon>
        <taxon>Rhodobacterales</taxon>
        <taxon>Roseobacteraceae</taxon>
        <taxon>Actibacterium</taxon>
    </lineage>
</organism>
<evidence type="ECO:0000256" key="13">
    <source>
        <dbReference type="ARBA" id="ARBA00053015"/>
    </source>
</evidence>
<proteinExistence type="inferred from homology"/>
<dbReference type="PANTHER" id="PTHR32309:SF31">
    <property type="entry name" value="CAPSULAR EXOPOLYSACCHARIDE FAMILY"/>
    <property type="match status" value="1"/>
</dbReference>
<feature type="domain" description="AAA" evidence="17">
    <location>
        <begin position="454"/>
        <end position="572"/>
    </location>
</feature>
<gene>
    <name evidence="18" type="primary">etk_2</name>
    <name evidence="18" type="ORF">COL8621_03407</name>
</gene>
<comment type="similarity">
    <text evidence="2">Belongs to the etk/wzc family.</text>
</comment>
<keyword evidence="6 15" id="KW-0812">Transmembrane</keyword>
<dbReference type="GO" id="GO:0005886">
    <property type="term" value="C:plasma membrane"/>
    <property type="evidence" value="ECO:0007669"/>
    <property type="project" value="UniProtKB-SubCell"/>
</dbReference>
<comment type="catalytic activity">
    <reaction evidence="13">
        <text>L-tyrosyl-[protein] + ATP = O-phospho-L-tyrosyl-[protein] + ADP + H(+)</text>
        <dbReference type="Rhea" id="RHEA:10596"/>
        <dbReference type="Rhea" id="RHEA-COMP:10136"/>
        <dbReference type="Rhea" id="RHEA-COMP:20101"/>
        <dbReference type="ChEBI" id="CHEBI:15378"/>
        <dbReference type="ChEBI" id="CHEBI:30616"/>
        <dbReference type="ChEBI" id="CHEBI:46858"/>
        <dbReference type="ChEBI" id="CHEBI:61978"/>
        <dbReference type="ChEBI" id="CHEBI:456216"/>
    </reaction>
</comment>
<keyword evidence="9" id="KW-0067">ATP-binding</keyword>
<evidence type="ECO:0000259" key="16">
    <source>
        <dbReference type="Pfam" id="PF02706"/>
    </source>
</evidence>
<keyword evidence="19" id="KW-1185">Reference proteome</keyword>
<name>A0A238KZ20_9RHOB</name>
<dbReference type="SUPFAM" id="SSF52540">
    <property type="entry name" value="P-loop containing nucleoside triphosphate hydrolases"/>
    <property type="match status" value="1"/>
</dbReference>
<evidence type="ECO:0000256" key="15">
    <source>
        <dbReference type="SAM" id="Phobius"/>
    </source>
</evidence>
<feature type="domain" description="Polysaccharide chain length determinant N-terminal" evidence="16">
    <location>
        <begin position="34"/>
        <end position="121"/>
    </location>
</feature>
<keyword evidence="5 18" id="KW-0808">Transferase</keyword>
<evidence type="ECO:0000256" key="4">
    <source>
        <dbReference type="ARBA" id="ARBA00022519"/>
    </source>
</evidence>
<dbReference type="OrthoDB" id="230260at2"/>
<dbReference type="EC" id="2.7.10.-" evidence="18"/>
<evidence type="ECO:0000256" key="5">
    <source>
        <dbReference type="ARBA" id="ARBA00022679"/>
    </source>
</evidence>
<dbReference type="Pfam" id="PF02706">
    <property type="entry name" value="Wzz"/>
    <property type="match status" value="1"/>
</dbReference>
<evidence type="ECO:0000256" key="8">
    <source>
        <dbReference type="ARBA" id="ARBA00022777"/>
    </source>
</evidence>
<dbReference type="EMBL" id="FXYE01000002">
    <property type="protein sequence ID" value="SMX47316.1"/>
    <property type="molecule type" value="Genomic_DNA"/>
</dbReference>
<reference evidence="19" key="1">
    <citation type="submission" date="2017-05" db="EMBL/GenBank/DDBJ databases">
        <authorList>
            <person name="Rodrigo-Torres L."/>
            <person name="Arahal R. D."/>
            <person name="Lucena T."/>
        </authorList>
    </citation>
    <scope>NUCLEOTIDE SEQUENCE [LARGE SCALE GENOMIC DNA]</scope>
    <source>
        <strain evidence="19">CECT 8621</strain>
    </source>
</reference>
<keyword evidence="12" id="KW-0829">Tyrosine-protein kinase</keyword>
<keyword evidence="11 15" id="KW-0472">Membrane</keyword>
<keyword evidence="14" id="KW-0175">Coiled coil</keyword>
<evidence type="ECO:0000256" key="3">
    <source>
        <dbReference type="ARBA" id="ARBA00022475"/>
    </source>
</evidence>
<dbReference type="InterPro" id="IPR050445">
    <property type="entry name" value="Bact_polysacc_biosynth/exp"/>
</dbReference>
<dbReference type="InterPro" id="IPR027417">
    <property type="entry name" value="P-loop_NTPase"/>
</dbReference>
<sequence>MTKLSATPPRISLQNTAEQNGGVYSNRPSERIGMEDIWLILRRNLMMMVTIILTGMLVAAVVVLSRDKVYNARATIVLNPADTRVKLSSSQLESVDLTRAAVETEIDVLRSREFAWRVARSLELMENRSFNPFITVEDPPGRAEQRDLVLKKLLSTYAVFRSGESFALDISANYSDPTLAAKIANAVAGEYIAQSLAEKQSDATNSIEFLHAQISSIEQSLSEKEAEVATYIRASNLDDNELSAKLRAELERLKAIHELQKSGQGQGTPEELEQLGIDLAEKTAALEERTRAELRLLILERALETERNRYQSLVGRLSDIEAQSNILVPGARQVTFAEAPQSPSSPNIKTAMAFSFVGLVGLSFLLAFLLEGLDRRVWNEKHTIRVTGLPNLGYIPRVDGLGRDADFQPAQYIKDNPRSAFVESLRALFTLLTRSQKTRQSPIIMISSGLPNEGKSTIAVSLSVSTANERRRVLLIDFDIHRQGASKMLDLPKVDLRAEDVLTKKVPLSASIQSETGIENLHCLTFKRDSGFPSWLFNDPECHSTLDELREEYDLIIIDTPPILIVDDASRLASVADEALLVARWGETTEDILRDAAERLRQIGVTVTGTVITDVDVTKQRRYGYGGYASYYAYGKDYY</sequence>
<evidence type="ECO:0000256" key="10">
    <source>
        <dbReference type="ARBA" id="ARBA00022989"/>
    </source>
</evidence>
<evidence type="ECO:0000256" key="1">
    <source>
        <dbReference type="ARBA" id="ARBA00004429"/>
    </source>
</evidence>
<dbReference type="GO" id="GO:0016301">
    <property type="term" value="F:kinase activity"/>
    <property type="evidence" value="ECO:0007669"/>
    <property type="project" value="UniProtKB-KW"/>
</dbReference>
<feature type="transmembrane region" description="Helical" evidence="15">
    <location>
        <begin position="45"/>
        <end position="64"/>
    </location>
</feature>
<comment type="subcellular location">
    <subcellularLocation>
        <location evidence="1">Cell inner membrane</location>
        <topology evidence="1">Multi-pass membrane protein</topology>
    </subcellularLocation>
</comment>
<evidence type="ECO:0000256" key="11">
    <source>
        <dbReference type="ARBA" id="ARBA00023136"/>
    </source>
</evidence>
<evidence type="ECO:0000256" key="9">
    <source>
        <dbReference type="ARBA" id="ARBA00022840"/>
    </source>
</evidence>
<dbReference type="Proteomes" id="UP000202922">
    <property type="component" value="Unassembled WGS sequence"/>
</dbReference>
<evidence type="ECO:0000256" key="7">
    <source>
        <dbReference type="ARBA" id="ARBA00022741"/>
    </source>
</evidence>
<dbReference type="InterPro" id="IPR005702">
    <property type="entry name" value="Wzc-like_C"/>
</dbReference>
<evidence type="ECO:0000313" key="18">
    <source>
        <dbReference type="EMBL" id="SMX47316.1"/>
    </source>
</evidence>